<gene>
    <name evidence="11" type="primary">malQ</name>
    <name evidence="11" type="ORF">HUK65_01695</name>
</gene>
<protein>
    <recommendedName>
        <fullName evidence="4 10">4-alpha-glucanotransferase</fullName>
        <ecNumber evidence="3 10">2.4.1.25</ecNumber>
    </recommendedName>
    <alternativeName>
        <fullName evidence="8 10">Amylomaltase</fullName>
    </alternativeName>
    <alternativeName>
        <fullName evidence="9 10">Disproportionating enzyme</fullName>
    </alternativeName>
</protein>
<dbReference type="EC" id="2.4.1.25" evidence="3 10"/>
<keyword evidence="7 10" id="KW-0119">Carbohydrate metabolism</keyword>
<evidence type="ECO:0000313" key="11">
    <source>
        <dbReference type="EMBL" id="NYS23689.1"/>
    </source>
</evidence>
<dbReference type="InterPro" id="IPR003385">
    <property type="entry name" value="Glyco_hydro_77"/>
</dbReference>
<dbReference type="NCBIfam" id="TIGR00217">
    <property type="entry name" value="malQ"/>
    <property type="match status" value="1"/>
</dbReference>
<evidence type="ECO:0000256" key="10">
    <source>
        <dbReference type="RuleBase" id="RU361207"/>
    </source>
</evidence>
<dbReference type="AlphaFoldDB" id="A0A7Z0KWD9"/>
<comment type="catalytic activity">
    <reaction evidence="1 10">
        <text>Transfers a segment of a (1-&gt;4)-alpha-D-glucan to a new position in an acceptor, which may be glucose or a (1-&gt;4)-alpha-D-glucan.</text>
        <dbReference type="EC" id="2.4.1.25"/>
    </reaction>
</comment>
<evidence type="ECO:0000256" key="4">
    <source>
        <dbReference type="ARBA" id="ARBA00020295"/>
    </source>
</evidence>
<proteinExistence type="inferred from homology"/>
<keyword evidence="12" id="KW-1185">Reference proteome</keyword>
<comment type="similarity">
    <text evidence="2 10">Belongs to the disproportionating enzyme family.</text>
</comment>
<evidence type="ECO:0000256" key="9">
    <source>
        <dbReference type="ARBA" id="ARBA00031501"/>
    </source>
</evidence>
<keyword evidence="5 10" id="KW-0328">Glycosyltransferase</keyword>
<dbReference type="SUPFAM" id="SSF51445">
    <property type="entry name" value="(Trans)glycosidases"/>
    <property type="match status" value="1"/>
</dbReference>
<dbReference type="PANTHER" id="PTHR32438:SF5">
    <property type="entry name" value="4-ALPHA-GLUCANOTRANSFERASE DPE1, CHLOROPLASTIC_AMYLOPLASTIC"/>
    <property type="match status" value="1"/>
</dbReference>
<evidence type="ECO:0000256" key="3">
    <source>
        <dbReference type="ARBA" id="ARBA00012560"/>
    </source>
</evidence>
<dbReference type="GO" id="GO:0005975">
    <property type="term" value="P:carbohydrate metabolic process"/>
    <property type="evidence" value="ECO:0007669"/>
    <property type="project" value="InterPro"/>
</dbReference>
<keyword evidence="6 10" id="KW-0808">Transferase</keyword>
<evidence type="ECO:0000256" key="2">
    <source>
        <dbReference type="ARBA" id="ARBA00005684"/>
    </source>
</evidence>
<evidence type="ECO:0000256" key="1">
    <source>
        <dbReference type="ARBA" id="ARBA00000439"/>
    </source>
</evidence>
<evidence type="ECO:0000256" key="8">
    <source>
        <dbReference type="ARBA" id="ARBA00031423"/>
    </source>
</evidence>
<sequence>MSAFDDLCRAMGLVWAYRDGAGQDQCAPVESRRAVLAAMGLQVDTDADARDALQNLPPAPDWHIVRPDTPAPLTLAEDWHLTLEDGTTGSGPGGTALPPLPLGLHRLDTARGSATLLAAPPRLPPPAPAWGLTVPLYGLWEGAQSGAGTYTLLRDLTAALAPLGAGFLGLNPIHAGFADPCNYSPYAPSHRRRWNTLHIDLGTPHQSSGDLVNYAPVQAAQQAALRQRFDAFAGDPAFDRWRSIEGQALEDFATHQALAETHGPYWPDWPAELHSPCSPLVRQFAARHPKRVTFHAWCQWLAEMQLAHAARAARPMAHGLYLDLAVGTHPAGAETWAERELFARGVSLGAPPDLLGPQGQRWNLAPMDPRALAASGFAALAQTLRQQLRFAGLLRIDHILGFERAFWMPDDLPGLYVTMPRDAMLAVVRIEATRASASIIGEDLGTIPDGLRDALAASGILGCRVAMFERDWQGDGRFLPAARYDPHTMVSFGTHDLPPWAGWRQGRDLDWRATLDETPAPAAQSTRRAEVAAFDQTAGTSGNNPLTLHAFLARTPAPLVAFQAEDICGVIEQPNLPGTVFEHPNWRRRLPLPCSDLAKATTLRDSAASYARIRNAGKPDP</sequence>
<evidence type="ECO:0000313" key="12">
    <source>
        <dbReference type="Proteomes" id="UP000529417"/>
    </source>
</evidence>
<accession>A0A7Z0KWD9</accession>
<dbReference type="Pfam" id="PF02446">
    <property type="entry name" value="Glyco_hydro_77"/>
    <property type="match status" value="1"/>
</dbReference>
<evidence type="ECO:0000256" key="7">
    <source>
        <dbReference type="ARBA" id="ARBA00023277"/>
    </source>
</evidence>
<dbReference type="RefSeq" id="WP_179904388.1">
    <property type="nucleotide sequence ID" value="NZ_JACBXS010000002.1"/>
</dbReference>
<dbReference type="GO" id="GO:0004134">
    <property type="term" value="F:4-alpha-glucanotransferase activity"/>
    <property type="evidence" value="ECO:0007669"/>
    <property type="project" value="UniProtKB-EC"/>
</dbReference>
<dbReference type="Gene3D" id="3.20.20.80">
    <property type="entry name" value="Glycosidases"/>
    <property type="match status" value="1"/>
</dbReference>
<name>A0A7Z0KWD9_9RHOB</name>
<dbReference type="InterPro" id="IPR017853">
    <property type="entry name" value="GH"/>
</dbReference>
<dbReference type="Proteomes" id="UP000529417">
    <property type="component" value="Unassembled WGS sequence"/>
</dbReference>
<comment type="caution">
    <text evidence="11">The sequence shown here is derived from an EMBL/GenBank/DDBJ whole genome shotgun (WGS) entry which is preliminary data.</text>
</comment>
<dbReference type="EMBL" id="JACBXS010000002">
    <property type="protein sequence ID" value="NYS23689.1"/>
    <property type="molecule type" value="Genomic_DNA"/>
</dbReference>
<dbReference type="PANTHER" id="PTHR32438">
    <property type="entry name" value="4-ALPHA-GLUCANOTRANSFERASE DPE1, CHLOROPLASTIC/AMYLOPLASTIC"/>
    <property type="match status" value="1"/>
</dbReference>
<evidence type="ECO:0000256" key="6">
    <source>
        <dbReference type="ARBA" id="ARBA00022679"/>
    </source>
</evidence>
<reference evidence="11 12" key="1">
    <citation type="journal article" date="2000" name="Arch. Microbiol.">
        <title>Rhodobaca bogoriensis gen. nov. and sp. nov., an alkaliphilic purple nonsulfur bacterium from African Rift Valley soda lakes.</title>
        <authorList>
            <person name="Milford A.D."/>
            <person name="Achenbach L.A."/>
            <person name="Jung D.O."/>
            <person name="Madigan M.T."/>
        </authorList>
    </citation>
    <scope>NUCLEOTIDE SEQUENCE [LARGE SCALE GENOMIC DNA]</scope>
    <source>
        <strain evidence="11 12">2376</strain>
    </source>
</reference>
<evidence type="ECO:0000256" key="5">
    <source>
        <dbReference type="ARBA" id="ARBA00022676"/>
    </source>
</evidence>
<organism evidence="11 12">
    <name type="scientific">Rhabdonatronobacter sediminivivens</name>
    <dbReference type="NCBI Taxonomy" id="2743469"/>
    <lineage>
        <taxon>Bacteria</taxon>
        <taxon>Pseudomonadati</taxon>
        <taxon>Pseudomonadota</taxon>
        <taxon>Alphaproteobacteria</taxon>
        <taxon>Rhodobacterales</taxon>
        <taxon>Paracoccaceae</taxon>
        <taxon>Rhabdonatronobacter</taxon>
    </lineage>
</organism>